<gene>
    <name evidence="1" type="ORF">OCU04_009149</name>
</gene>
<organism evidence="1 2">
    <name type="scientific">Sclerotinia nivalis</name>
    <dbReference type="NCBI Taxonomy" id="352851"/>
    <lineage>
        <taxon>Eukaryota</taxon>
        <taxon>Fungi</taxon>
        <taxon>Dikarya</taxon>
        <taxon>Ascomycota</taxon>
        <taxon>Pezizomycotina</taxon>
        <taxon>Leotiomycetes</taxon>
        <taxon>Helotiales</taxon>
        <taxon>Sclerotiniaceae</taxon>
        <taxon>Sclerotinia</taxon>
    </lineage>
</organism>
<accession>A0A9X0DGG3</accession>
<name>A0A9X0DGG3_9HELO</name>
<dbReference type="EMBL" id="JAPEIS010000010">
    <property type="protein sequence ID" value="KAJ8062626.1"/>
    <property type="molecule type" value="Genomic_DNA"/>
</dbReference>
<evidence type="ECO:0000313" key="1">
    <source>
        <dbReference type="EMBL" id="KAJ8062626.1"/>
    </source>
</evidence>
<dbReference type="AlphaFoldDB" id="A0A9X0DGG3"/>
<protein>
    <submittedName>
        <fullName evidence="1">Uncharacterized protein</fullName>
    </submittedName>
</protein>
<keyword evidence="2" id="KW-1185">Reference proteome</keyword>
<comment type="caution">
    <text evidence="1">The sequence shown here is derived from an EMBL/GenBank/DDBJ whole genome shotgun (WGS) entry which is preliminary data.</text>
</comment>
<sequence length="124" mass="14512">MAIWDILEKIAFLLDSKQLVVLLSFEDAIKISCSRLCHIQTHPQPYDETKVVSDYVKAIAFSSDGRTLVSRYYLYWSYFYQSLSHPETEHFIWTLQQTYSIDGNYDNLVLSQDHQCFETDKGSL</sequence>
<dbReference type="OrthoDB" id="10611462at2759"/>
<evidence type="ECO:0000313" key="2">
    <source>
        <dbReference type="Proteomes" id="UP001152300"/>
    </source>
</evidence>
<reference evidence="1" key="1">
    <citation type="submission" date="2022-11" db="EMBL/GenBank/DDBJ databases">
        <title>Genome Resource of Sclerotinia nivalis Strain SnTB1, a Plant Pathogen Isolated from American Ginseng.</title>
        <authorList>
            <person name="Fan S."/>
        </authorList>
    </citation>
    <scope>NUCLEOTIDE SEQUENCE</scope>
    <source>
        <strain evidence="1">SnTB1</strain>
    </source>
</reference>
<proteinExistence type="predicted"/>
<dbReference type="Proteomes" id="UP001152300">
    <property type="component" value="Unassembled WGS sequence"/>
</dbReference>